<comment type="caution">
    <text evidence="1">The sequence shown here is derived from an EMBL/GenBank/DDBJ whole genome shotgun (WGS) entry which is preliminary data.</text>
</comment>
<evidence type="ECO:0000313" key="1">
    <source>
        <dbReference type="EMBL" id="TWW78035.1"/>
    </source>
</evidence>
<evidence type="ECO:0000313" key="2">
    <source>
        <dbReference type="Proteomes" id="UP000324091"/>
    </source>
</evidence>
<keyword evidence="2" id="KW-1185">Reference proteome</keyword>
<dbReference type="AlphaFoldDB" id="A0A5C6PFA1"/>
<name>A0A5C6PFA1_9TELE</name>
<dbReference type="Proteomes" id="UP000324091">
    <property type="component" value="Chromosome 11"/>
</dbReference>
<organism evidence="1 2">
    <name type="scientific">Takifugu flavidus</name>
    <name type="common">sansaifugu</name>
    <dbReference type="NCBI Taxonomy" id="433684"/>
    <lineage>
        <taxon>Eukaryota</taxon>
        <taxon>Metazoa</taxon>
        <taxon>Chordata</taxon>
        <taxon>Craniata</taxon>
        <taxon>Vertebrata</taxon>
        <taxon>Euteleostomi</taxon>
        <taxon>Actinopterygii</taxon>
        <taxon>Neopterygii</taxon>
        <taxon>Teleostei</taxon>
        <taxon>Neoteleostei</taxon>
        <taxon>Acanthomorphata</taxon>
        <taxon>Eupercaria</taxon>
        <taxon>Tetraodontiformes</taxon>
        <taxon>Tetradontoidea</taxon>
        <taxon>Tetraodontidae</taxon>
        <taxon>Takifugu</taxon>
    </lineage>
</organism>
<sequence>MDWLEWDREVNGLVILGQRVTVLSTCGCPVLSTRGCPVLSTRGCPVLSKCGCPVLSKCGRVEINDGSRNLPNSV</sequence>
<dbReference type="EMBL" id="RHFK02000003">
    <property type="protein sequence ID" value="TWW78035.1"/>
    <property type="molecule type" value="Genomic_DNA"/>
</dbReference>
<gene>
    <name evidence="1" type="ORF">D4764_11G0001560</name>
</gene>
<reference evidence="1 2" key="1">
    <citation type="submission" date="2019-04" db="EMBL/GenBank/DDBJ databases">
        <title>Chromosome genome assembly for Takifugu flavidus.</title>
        <authorList>
            <person name="Xiao S."/>
        </authorList>
    </citation>
    <scope>NUCLEOTIDE SEQUENCE [LARGE SCALE GENOMIC DNA]</scope>
    <source>
        <strain evidence="1">HTHZ2018</strain>
        <tissue evidence="1">Muscle</tissue>
    </source>
</reference>
<proteinExistence type="predicted"/>
<accession>A0A5C6PFA1</accession>
<protein>
    <submittedName>
        <fullName evidence="1">Uncharacterized protein</fullName>
    </submittedName>
</protein>